<evidence type="ECO:0000256" key="11">
    <source>
        <dbReference type="ARBA" id="ARBA00022989"/>
    </source>
</evidence>
<keyword evidence="19" id="KW-1185">Reference proteome</keyword>
<dbReference type="OrthoDB" id="9782569at2"/>
<dbReference type="SUPFAM" id="SSF55804">
    <property type="entry name" value="Phoshotransferase/anion transport protein"/>
    <property type="match status" value="1"/>
</dbReference>
<feature type="transmembrane region" description="Helical" evidence="14">
    <location>
        <begin position="398"/>
        <end position="418"/>
    </location>
</feature>
<dbReference type="GO" id="GO:0090563">
    <property type="term" value="F:protein-phosphocysteine-sugar phosphotransferase activity"/>
    <property type="evidence" value="ECO:0007669"/>
    <property type="project" value="TreeGrafter"/>
</dbReference>
<evidence type="ECO:0000256" key="1">
    <source>
        <dbReference type="ARBA" id="ARBA00004429"/>
    </source>
</evidence>
<evidence type="ECO:0000256" key="6">
    <source>
        <dbReference type="ARBA" id="ARBA00022597"/>
    </source>
</evidence>
<dbReference type="Gene3D" id="3.40.50.2300">
    <property type="match status" value="1"/>
</dbReference>
<dbReference type="PROSITE" id="PS51094">
    <property type="entry name" value="PTS_EIIA_TYPE_2"/>
    <property type="match status" value="1"/>
</dbReference>
<feature type="transmembrane region" description="Helical" evidence="14">
    <location>
        <begin position="175"/>
        <end position="194"/>
    </location>
</feature>
<feature type="domain" description="PTS EIIA type-2" evidence="15">
    <location>
        <begin position="508"/>
        <end position="653"/>
    </location>
</feature>
<dbReference type="Pfam" id="PF02378">
    <property type="entry name" value="PTS_EIIC"/>
    <property type="match status" value="1"/>
</dbReference>
<dbReference type="InterPro" id="IPR003501">
    <property type="entry name" value="PTS_EIIB_2/3"/>
</dbReference>
<dbReference type="NCBIfam" id="TIGR00829">
    <property type="entry name" value="FRU"/>
    <property type="match status" value="1"/>
</dbReference>
<evidence type="ECO:0000256" key="2">
    <source>
        <dbReference type="ARBA" id="ARBA00004496"/>
    </source>
</evidence>
<feature type="transmembrane region" description="Helical" evidence="14">
    <location>
        <begin position="135"/>
        <end position="155"/>
    </location>
</feature>
<evidence type="ECO:0000256" key="8">
    <source>
        <dbReference type="ARBA" id="ARBA00022683"/>
    </source>
</evidence>
<dbReference type="GO" id="GO:0005351">
    <property type="term" value="F:carbohydrate:proton symporter activity"/>
    <property type="evidence" value="ECO:0007669"/>
    <property type="project" value="InterPro"/>
</dbReference>
<dbReference type="RefSeq" id="WP_091610570.1">
    <property type="nucleotide sequence ID" value="NZ_FNNC01000001.1"/>
</dbReference>
<evidence type="ECO:0000256" key="14">
    <source>
        <dbReference type="SAM" id="Phobius"/>
    </source>
</evidence>
<dbReference type="InterPro" id="IPR003352">
    <property type="entry name" value="PTS_EIIC"/>
</dbReference>
<dbReference type="GO" id="GO:0009401">
    <property type="term" value="P:phosphoenolpyruvate-dependent sugar phosphotransferase system"/>
    <property type="evidence" value="ECO:0007669"/>
    <property type="project" value="UniProtKB-KW"/>
</dbReference>
<dbReference type="NCBIfam" id="TIGR01427">
    <property type="entry name" value="PTS_IIC_fructo"/>
    <property type="match status" value="1"/>
</dbReference>
<keyword evidence="11 14" id="KW-1133">Transmembrane helix</keyword>
<name>A0A1H2QQQ3_9BACI</name>
<dbReference type="STRING" id="1122204.SAMN05421781_0426"/>
<keyword evidence="12 14" id="KW-0472">Membrane</keyword>
<dbReference type="EMBL" id="FNNC01000001">
    <property type="protein sequence ID" value="SDW09517.1"/>
    <property type="molecule type" value="Genomic_DNA"/>
</dbReference>
<reference evidence="18 19" key="1">
    <citation type="submission" date="2016-10" db="EMBL/GenBank/DDBJ databases">
        <authorList>
            <person name="de Groot N.N."/>
        </authorList>
    </citation>
    <scope>NUCLEOTIDE SEQUENCE [LARGE SCALE GENOMIC DNA]</scope>
    <source>
        <strain evidence="18 19">DSM 23126</strain>
    </source>
</reference>
<dbReference type="FunFam" id="3.40.930.10:FF:000009">
    <property type="entry name" value="PTS system, fructose specific IIABC component"/>
    <property type="match status" value="1"/>
</dbReference>
<feature type="transmembrane region" description="Helical" evidence="14">
    <location>
        <begin position="338"/>
        <end position="359"/>
    </location>
</feature>
<dbReference type="Pfam" id="PF00359">
    <property type="entry name" value="PTS_EIIA_2"/>
    <property type="match status" value="1"/>
</dbReference>
<feature type="domain" description="PTS EIIB type-2" evidence="16">
    <location>
        <begin position="1"/>
        <end position="98"/>
    </location>
</feature>
<dbReference type="InterPro" id="IPR003353">
    <property type="entry name" value="PTS_IIB_fruc"/>
</dbReference>
<dbReference type="GO" id="GO:0005737">
    <property type="term" value="C:cytoplasm"/>
    <property type="evidence" value="ECO:0007669"/>
    <property type="project" value="UniProtKB-SubCell"/>
</dbReference>
<keyword evidence="8" id="KW-0598">Phosphotransferase system</keyword>
<keyword evidence="5" id="KW-0597">Phosphoprotein</keyword>
<dbReference type="CDD" id="cd00211">
    <property type="entry name" value="PTS_IIA_fru"/>
    <property type="match status" value="1"/>
</dbReference>
<feature type="domain" description="PTS EIIC type-2" evidence="17">
    <location>
        <begin position="125"/>
        <end position="469"/>
    </location>
</feature>
<dbReference type="InterPro" id="IPR013014">
    <property type="entry name" value="PTS_EIIC_2"/>
</dbReference>
<organism evidence="18 19">
    <name type="scientific">Marinococcus luteus</name>
    <dbReference type="NCBI Taxonomy" id="1122204"/>
    <lineage>
        <taxon>Bacteria</taxon>
        <taxon>Bacillati</taxon>
        <taxon>Bacillota</taxon>
        <taxon>Bacilli</taxon>
        <taxon>Bacillales</taxon>
        <taxon>Bacillaceae</taxon>
        <taxon>Marinococcus</taxon>
    </lineage>
</organism>
<dbReference type="SUPFAM" id="SSF52794">
    <property type="entry name" value="PTS system IIB component-like"/>
    <property type="match status" value="1"/>
</dbReference>
<dbReference type="PROSITE" id="PS51104">
    <property type="entry name" value="PTS_EIIC_TYPE_2"/>
    <property type="match status" value="1"/>
</dbReference>
<keyword evidence="10" id="KW-0418">Kinase</keyword>
<evidence type="ECO:0000256" key="9">
    <source>
        <dbReference type="ARBA" id="ARBA00022692"/>
    </source>
</evidence>
<dbReference type="InterPro" id="IPR013011">
    <property type="entry name" value="PTS_EIIB_2"/>
</dbReference>
<dbReference type="Gene3D" id="3.40.930.10">
    <property type="entry name" value="Mannitol-specific EII, Chain A"/>
    <property type="match status" value="1"/>
</dbReference>
<evidence type="ECO:0000256" key="5">
    <source>
        <dbReference type="ARBA" id="ARBA00022553"/>
    </source>
</evidence>
<feature type="transmembrane region" description="Helical" evidence="14">
    <location>
        <begin position="255"/>
        <end position="281"/>
    </location>
</feature>
<dbReference type="InterPro" id="IPR036095">
    <property type="entry name" value="PTS_EIIB-like_sf"/>
</dbReference>
<dbReference type="FunFam" id="3.40.50.2300:FF:000014">
    <property type="entry name" value="PTS system fructose-like transporter subunit IIB"/>
    <property type="match status" value="1"/>
</dbReference>
<dbReference type="Pfam" id="PF02302">
    <property type="entry name" value="PTS_IIB"/>
    <property type="match status" value="1"/>
</dbReference>
<evidence type="ECO:0000256" key="13">
    <source>
        <dbReference type="SAM" id="MobiDB-lite"/>
    </source>
</evidence>
<evidence type="ECO:0000256" key="4">
    <source>
        <dbReference type="ARBA" id="ARBA00022475"/>
    </source>
</evidence>
<evidence type="ECO:0000313" key="19">
    <source>
        <dbReference type="Proteomes" id="UP000199488"/>
    </source>
</evidence>
<comment type="subcellular location">
    <subcellularLocation>
        <location evidence="1">Cell inner membrane</location>
        <topology evidence="1">Multi-pass membrane protein</topology>
    </subcellularLocation>
    <subcellularLocation>
        <location evidence="2">Cytoplasm</location>
    </subcellularLocation>
</comment>
<dbReference type="PROSITE" id="PS00372">
    <property type="entry name" value="PTS_EIIA_TYPE_2_HIS"/>
    <property type="match status" value="1"/>
</dbReference>
<dbReference type="GO" id="GO:0016301">
    <property type="term" value="F:kinase activity"/>
    <property type="evidence" value="ECO:0007669"/>
    <property type="project" value="UniProtKB-KW"/>
</dbReference>
<feature type="transmembrane region" description="Helical" evidence="14">
    <location>
        <begin position="301"/>
        <end position="326"/>
    </location>
</feature>
<evidence type="ECO:0000313" key="18">
    <source>
        <dbReference type="EMBL" id="SDW09517.1"/>
    </source>
</evidence>
<protein>
    <submittedName>
        <fullName evidence="18">PTS system D-mannose-specific IIA component, Fru family /PTS system D-mannose-specific IIB component, Fru family /PTS system D-mannose-specific IIC component, Fru family</fullName>
    </submittedName>
</protein>
<keyword evidence="3" id="KW-0813">Transport</keyword>
<dbReference type="PROSITE" id="PS51099">
    <property type="entry name" value="PTS_EIIB_TYPE_2"/>
    <property type="match status" value="1"/>
</dbReference>
<feature type="compositionally biased region" description="Polar residues" evidence="13">
    <location>
        <begin position="475"/>
        <end position="484"/>
    </location>
</feature>
<feature type="transmembrane region" description="Helical" evidence="14">
    <location>
        <begin position="224"/>
        <end position="243"/>
    </location>
</feature>
<evidence type="ECO:0000256" key="10">
    <source>
        <dbReference type="ARBA" id="ARBA00022777"/>
    </source>
</evidence>
<evidence type="ECO:0000259" key="16">
    <source>
        <dbReference type="PROSITE" id="PS51099"/>
    </source>
</evidence>
<accession>A0A1H2QQQ3</accession>
<dbReference type="InterPro" id="IPR004715">
    <property type="entry name" value="PTS_IIA_fruc"/>
</dbReference>
<evidence type="ECO:0000256" key="7">
    <source>
        <dbReference type="ARBA" id="ARBA00022679"/>
    </source>
</evidence>
<dbReference type="InterPro" id="IPR002178">
    <property type="entry name" value="PTS_EIIA_type-2_dom"/>
</dbReference>
<dbReference type="CDD" id="cd05569">
    <property type="entry name" value="PTS_IIB_fructose"/>
    <property type="match status" value="1"/>
</dbReference>
<dbReference type="NCBIfam" id="TIGR00848">
    <property type="entry name" value="fruA"/>
    <property type="match status" value="1"/>
</dbReference>
<proteinExistence type="predicted"/>
<keyword evidence="4" id="KW-1003">Cell membrane</keyword>
<evidence type="ECO:0000259" key="17">
    <source>
        <dbReference type="PROSITE" id="PS51104"/>
    </source>
</evidence>
<evidence type="ECO:0000256" key="12">
    <source>
        <dbReference type="ARBA" id="ARBA00023136"/>
    </source>
</evidence>
<dbReference type="GO" id="GO:0005886">
    <property type="term" value="C:plasma membrane"/>
    <property type="evidence" value="ECO:0007669"/>
    <property type="project" value="UniProtKB-SubCell"/>
</dbReference>
<feature type="transmembrane region" description="Helical" evidence="14">
    <location>
        <begin position="438"/>
        <end position="456"/>
    </location>
</feature>
<sequence>MKVLAVTACPVGIAHTYMAAENLQKAGSELGIEIKVETQGSIGVENELTEQDIAEADGIIIASDKEVSKERFGGKPLLVVGVQDGIRQPKDLIERITEGNVSVYKGAMPNAETVKANKKDKENPVYKHLMNGVSYMIPFIVVGGLLIAISLALGGNQTPEGIQIPEDSFWKQIENLGAASFSFMVPILAGFIAVSIADRPGLAPGIIGGYIAVNGSFYGSEAGAGFIGGIIAGFLAGYIALGIKKIKVPKAVQPVMPIIFIPILASLAVGLLFIFIIGAPVASIFEGLTQWLEGMQGTSSFVLALILGGMIAVDMGGPFNKVAFLFGAAMIGEGNYEIMGAIAVAICIPPLGMGLATFLNKRKYQQAERETGKASFTMGLFGITEGAIPFAAQDPLRVIPSIVIGSMTGSVIAMLSGVGDRVAHGGPIVAVLGAVDNILMFFVAAIVGTIVTALLINSLKRDVAYADVPEENQFGATAEQTNTEAELAPETASETSHNKDKQITQLKDIMTPELVNTNLHGQTRNEVVDEMIHMLDRQGIVKSEEMFKNAILAREEESSTGLGMGIAIPHGKSDTVKEPAVVFGRQTQGVDWDSADKTEANLIFMIAVPVERQGEDHLKILQMLSRKLMDDSFREQLLNTESDREAYELLKTIQ</sequence>
<dbReference type="InterPro" id="IPR050864">
    <property type="entry name" value="Bacterial_PTS_Sugar_Transport"/>
</dbReference>
<keyword evidence="9 14" id="KW-0812">Transmembrane</keyword>
<dbReference type="Proteomes" id="UP000199488">
    <property type="component" value="Unassembled WGS sequence"/>
</dbReference>
<dbReference type="InterPro" id="IPR006327">
    <property type="entry name" value="PTS_IIC_fruc"/>
</dbReference>
<keyword evidence="6" id="KW-0762">Sugar transport</keyword>
<evidence type="ECO:0000259" key="15">
    <source>
        <dbReference type="PROSITE" id="PS51094"/>
    </source>
</evidence>
<dbReference type="AlphaFoldDB" id="A0A1H2QQQ3"/>
<dbReference type="PANTHER" id="PTHR30505">
    <property type="entry name" value="FRUCTOSE-LIKE PERMEASE"/>
    <property type="match status" value="1"/>
</dbReference>
<dbReference type="PANTHER" id="PTHR30505:SF0">
    <property type="entry name" value="FRUCTOSE-LIKE PTS SYSTEM EIIBC COMPONENT-RELATED"/>
    <property type="match status" value="1"/>
</dbReference>
<dbReference type="GO" id="GO:0022877">
    <property type="term" value="F:protein-N(PI)-phosphohistidine-fructose phosphotransferase system transporter activity"/>
    <property type="evidence" value="ECO:0007669"/>
    <property type="project" value="InterPro"/>
</dbReference>
<dbReference type="InterPro" id="IPR016152">
    <property type="entry name" value="PTrfase/Anion_transptr"/>
</dbReference>
<gene>
    <name evidence="18" type="ORF">SAMN05421781_0426</name>
</gene>
<keyword evidence="7" id="KW-0808">Transferase</keyword>
<feature type="region of interest" description="Disordered" evidence="13">
    <location>
        <begin position="475"/>
        <end position="501"/>
    </location>
</feature>
<evidence type="ECO:0000256" key="3">
    <source>
        <dbReference type="ARBA" id="ARBA00022448"/>
    </source>
</evidence>